<reference evidence="2" key="1">
    <citation type="submission" date="2020-09" db="EMBL/GenBank/DDBJ databases">
        <title>Genome-Enabled Discovery of Anthraquinone Biosynthesis in Senna tora.</title>
        <authorList>
            <person name="Kang S.-H."/>
            <person name="Pandey R.P."/>
            <person name="Lee C.-M."/>
            <person name="Sim J.-S."/>
            <person name="Jeong J.-T."/>
            <person name="Choi B.-S."/>
            <person name="Jung M."/>
            <person name="Ginzburg D."/>
            <person name="Zhao K."/>
            <person name="Won S.Y."/>
            <person name="Oh T.-J."/>
            <person name="Yu Y."/>
            <person name="Kim N.-H."/>
            <person name="Lee O.R."/>
            <person name="Lee T.-H."/>
            <person name="Bashyal P."/>
            <person name="Kim T.-S."/>
            <person name="Lee W.-H."/>
            <person name="Kawkins C."/>
            <person name="Kim C.-K."/>
            <person name="Kim J.S."/>
            <person name="Ahn B.O."/>
            <person name="Rhee S.Y."/>
            <person name="Sohng J.K."/>
        </authorList>
    </citation>
    <scope>NUCLEOTIDE SEQUENCE</scope>
    <source>
        <tissue evidence="2">Leaf</tissue>
    </source>
</reference>
<dbReference type="AlphaFoldDB" id="A0A834SEW2"/>
<sequence length="165" mass="18426">MVNSVDGSWNADDHDTSNGSHEGAGHHTNAPIPPSTLTNGCLLVGPYKSQSETMVRDKVIIIQVDLPMQRFALACVSSQGYSFCKCITNMKDGKQGLGEWQGTKIFTWEYSLKMLSWICQKQDTLQSQVRSPWMLPFLYAPLATHVYSLLEAMSCGCSIKSWWND</sequence>
<comment type="caution">
    <text evidence="2">The sequence shown here is derived from an EMBL/GenBank/DDBJ whole genome shotgun (WGS) entry which is preliminary data.</text>
</comment>
<protein>
    <submittedName>
        <fullName evidence="2">Cellulose synthase-like protein E6</fullName>
    </submittedName>
</protein>
<dbReference type="Proteomes" id="UP000634136">
    <property type="component" value="Unassembled WGS sequence"/>
</dbReference>
<evidence type="ECO:0000313" key="2">
    <source>
        <dbReference type="EMBL" id="KAF7802373.1"/>
    </source>
</evidence>
<feature type="region of interest" description="Disordered" evidence="1">
    <location>
        <begin position="1"/>
        <end position="32"/>
    </location>
</feature>
<name>A0A834SEW2_9FABA</name>
<gene>
    <name evidence="2" type="ORF">G2W53_041484</name>
</gene>
<dbReference type="EMBL" id="JAAIUW010000013">
    <property type="protein sequence ID" value="KAF7802373.1"/>
    <property type="molecule type" value="Genomic_DNA"/>
</dbReference>
<accession>A0A834SEW2</accession>
<proteinExistence type="predicted"/>
<keyword evidence="3" id="KW-1185">Reference proteome</keyword>
<evidence type="ECO:0000256" key="1">
    <source>
        <dbReference type="SAM" id="MobiDB-lite"/>
    </source>
</evidence>
<evidence type="ECO:0000313" key="3">
    <source>
        <dbReference type="Proteomes" id="UP000634136"/>
    </source>
</evidence>
<organism evidence="2 3">
    <name type="scientific">Senna tora</name>
    <dbReference type="NCBI Taxonomy" id="362788"/>
    <lineage>
        <taxon>Eukaryota</taxon>
        <taxon>Viridiplantae</taxon>
        <taxon>Streptophyta</taxon>
        <taxon>Embryophyta</taxon>
        <taxon>Tracheophyta</taxon>
        <taxon>Spermatophyta</taxon>
        <taxon>Magnoliopsida</taxon>
        <taxon>eudicotyledons</taxon>
        <taxon>Gunneridae</taxon>
        <taxon>Pentapetalae</taxon>
        <taxon>rosids</taxon>
        <taxon>fabids</taxon>
        <taxon>Fabales</taxon>
        <taxon>Fabaceae</taxon>
        <taxon>Caesalpinioideae</taxon>
        <taxon>Cassia clade</taxon>
        <taxon>Senna</taxon>
    </lineage>
</organism>